<evidence type="ECO:0000313" key="1">
    <source>
        <dbReference type="EMBL" id="CAI0548258.1"/>
    </source>
</evidence>
<evidence type="ECO:0000313" key="2">
    <source>
        <dbReference type="Proteomes" id="UP001154282"/>
    </source>
</evidence>
<dbReference type="Proteomes" id="UP001154282">
    <property type="component" value="Unassembled WGS sequence"/>
</dbReference>
<proteinExistence type="predicted"/>
<name>A0AAV0QSM5_9ROSI</name>
<dbReference type="EMBL" id="CAMGYJ010000010">
    <property type="protein sequence ID" value="CAI0548258.1"/>
    <property type="molecule type" value="Genomic_DNA"/>
</dbReference>
<reference evidence="1" key="1">
    <citation type="submission" date="2022-08" db="EMBL/GenBank/DDBJ databases">
        <authorList>
            <person name="Gutierrez-Valencia J."/>
        </authorList>
    </citation>
    <scope>NUCLEOTIDE SEQUENCE</scope>
</reference>
<dbReference type="AlphaFoldDB" id="A0AAV0QSM5"/>
<accession>A0AAV0QSM5</accession>
<organism evidence="1 2">
    <name type="scientific">Linum tenue</name>
    <dbReference type="NCBI Taxonomy" id="586396"/>
    <lineage>
        <taxon>Eukaryota</taxon>
        <taxon>Viridiplantae</taxon>
        <taxon>Streptophyta</taxon>
        <taxon>Embryophyta</taxon>
        <taxon>Tracheophyta</taxon>
        <taxon>Spermatophyta</taxon>
        <taxon>Magnoliopsida</taxon>
        <taxon>eudicotyledons</taxon>
        <taxon>Gunneridae</taxon>
        <taxon>Pentapetalae</taxon>
        <taxon>rosids</taxon>
        <taxon>fabids</taxon>
        <taxon>Malpighiales</taxon>
        <taxon>Linaceae</taxon>
        <taxon>Linum</taxon>
    </lineage>
</organism>
<comment type="caution">
    <text evidence="1">The sequence shown here is derived from an EMBL/GenBank/DDBJ whole genome shotgun (WGS) entry which is preliminary data.</text>
</comment>
<protein>
    <submittedName>
        <fullName evidence="1">Uncharacterized protein</fullName>
    </submittedName>
</protein>
<sequence length="34" mass="3944">MRTQSQLESFCQLKALPLTSHQRKKLESQSVKLV</sequence>
<gene>
    <name evidence="1" type="ORF">LITE_LOCUS44707</name>
</gene>
<keyword evidence="2" id="KW-1185">Reference proteome</keyword>